<dbReference type="GO" id="GO:0003989">
    <property type="term" value="F:acetyl-CoA carboxylase activity"/>
    <property type="evidence" value="ECO:0007669"/>
    <property type="project" value="InterPro"/>
</dbReference>
<dbReference type="PANTHER" id="PTHR42853:SF3">
    <property type="entry name" value="ACETYL-COENZYME A CARBOXYLASE CARBOXYL TRANSFERASE SUBUNIT ALPHA, CHLOROPLASTIC"/>
    <property type="match status" value="1"/>
</dbReference>
<dbReference type="NCBIfam" id="NF041504">
    <property type="entry name" value="AccA_sub"/>
    <property type="match status" value="1"/>
</dbReference>
<organism evidence="12">
    <name type="scientific">marine metagenome</name>
    <dbReference type="NCBI Taxonomy" id="408172"/>
    <lineage>
        <taxon>unclassified sequences</taxon>
        <taxon>metagenomes</taxon>
        <taxon>ecological metagenomes</taxon>
    </lineage>
</organism>
<dbReference type="InterPro" id="IPR001095">
    <property type="entry name" value="Acetyl_CoA_COase_a_su"/>
</dbReference>
<dbReference type="Pfam" id="PF03255">
    <property type="entry name" value="ACCA"/>
    <property type="match status" value="1"/>
</dbReference>
<dbReference type="GO" id="GO:0016743">
    <property type="term" value="F:carboxyl- or carbamoyltransferase activity"/>
    <property type="evidence" value="ECO:0007669"/>
    <property type="project" value="InterPro"/>
</dbReference>
<sequence>MEVQEQIDALVASAERSGFDVSEDLKELRKKLDALKESTYQNLTPMEQVQVARHPERPYTLDYIERIFTNWMELHGDRAFRDDEAIVGGWAALGGTPVMVIGHQKGRTIKENLRRNFGMAHPEGYRKALRLMRQAEKFGRAVVTFIDTPGAYPGLGSEERGVAEAIATNLREMARLKVPLVSVIIGEGGSGGALGIGVTDRILMLEHSVYSVISPEGCAAILWHSRDFKAEAAAALKITSKDLVTLGVADEIIPEPSGGAHSDWDAAAASVKKALGRNLSELSKIKTDRLRKTRWAKYAAMGAWGEPTPKTPPTD</sequence>
<comment type="catalytic activity">
    <reaction evidence="10">
        <text>N(6)-carboxybiotinyl-L-lysyl-[protein] + acetyl-CoA = N(6)-biotinyl-L-lysyl-[protein] + malonyl-CoA</text>
        <dbReference type="Rhea" id="RHEA:54728"/>
        <dbReference type="Rhea" id="RHEA-COMP:10505"/>
        <dbReference type="Rhea" id="RHEA-COMP:10506"/>
        <dbReference type="ChEBI" id="CHEBI:57288"/>
        <dbReference type="ChEBI" id="CHEBI:57384"/>
        <dbReference type="ChEBI" id="CHEBI:83144"/>
        <dbReference type="ChEBI" id="CHEBI:83145"/>
        <dbReference type="EC" id="2.1.3.15"/>
    </reaction>
</comment>
<dbReference type="UniPathway" id="UPA00655">
    <property type="reaction ID" value="UER00711"/>
</dbReference>
<evidence type="ECO:0000256" key="6">
    <source>
        <dbReference type="ARBA" id="ARBA00022832"/>
    </source>
</evidence>
<dbReference type="GO" id="GO:0009317">
    <property type="term" value="C:acetyl-CoA carboxylase complex"/>
    <property type="evidence" value="ECO:0007669"/>
    <property type="project" value="InterPro"/>
</dbReference>
<keyword evidence="9" id="KW-0275">Fatty acid biosynthesis</keyword>
<keyword evidence="3" id="KW-0444">Lipid biosynthesis</keyword>
<dbReference type="SUPFAM" id="SSF52096">
    <property type="entry name" value="ClpP/crotonase"/>
    <property type="match status" value="1"/>
</dbReference>
<keyword evidence="7" id="KW-0067">ATP-binding</keyword>
<evidence type="ECO:0000256" key="9">
    <source>
        <dbReference type="ARBA" id="ARBA00023160"/>
    </source>
</evidence>
<evidence type="ECO:0000259" key="11">
    <source>
        <dbReference type="PROSITE" id="PS50989"/>
    </source>
</evidence>
<gene>
    <name evidence="12" type="ORF">METZ01_LOCUS23776</name>
</gene>
<evidence type="ECO:0000313" key="12">
    <source>
        <dbReference type="EMBL" id="SUZ70922.1"/>
    </source>
</evidence>
<dbReference type="InterPro" id="IPR029045">
    <property type="entry name" value="ClpP/crotonase-like_dom_sf"/>
</dbReference>
<proteinExistence type="inferred from homology"/>
<dbReference type="NCBIfam" id="TIGR00513">
    <property type="entry name" value="accA"/>
    <property type="match status" value="1"/>
</dbReference>
<feature type="domain" description="CoA carboxyltransferase C-terminal" evidence="11">
    <location>
        <begin position="27"/>
        <end position="281"/>
    </location>
</feature>
<dbReference type="PRINTS" id="PR01069">
    <property type="entry name" value="ACCCTRFRASEA"/>
</dbReference>
<dbReference type="Gene3D" id="3.90.226.10">
    <property type="entry name" value="2-enoyl-CoA Hydratase, Chain A, domain 1"/>
    <property type="match status" value="1"/>
</dbReference>
<dbReference type="GO" id="GO:2001295">
    <property type="term" value="P:malonyl-CoA biosynthetic process"/>
    <property type="evidence" value="ECO:0007669"/>
    <property type="project" value="UniProtKB-UniPathway"/>
</dbReference>
<evidence type="ECO:0000256" key="5">
    <source>
        <dbReference type="ARBA" id="ARBA00022741"/>
    </source>
</evidence>
<name>A0A381PV14_9ZZZZ</name>
<evidence type="ECO:0000256" key="8">
    <source>
        <dbReference type="ARBA" id="ARBA00023098"/>
    </source>
</evidence>
<evidence type="ECO:0000256" key="2">
    <source>
        <dbReference type="ARBA" id="ARBA00011883"/>
    </source>
</evidence>
<dbReference type="EC" id="2.1.3.15" evidence="2"/>
<dbReference type="EMBL" id="UINC01001105">
    <property type="protein sequence ID" value="SUZ70922.1"/>
    <property type="molecule type" value="Genomic_DNA"/>
</dbReference>
<evidence type="ECO:0000256" key="1">
    <source>
        <dbReference type="ARBA" id="ARBA00004956"/>
    </source>
</evidence>
<keyword evidence="5" id="KW-0547">Nucleotide-binding</keyword>
<evidence type="ECO:0000256" key="10">
    <source>
        <dbReference type="ARBA" id="ARBA00049152"/>
    </source>
</evidence>
<evidence type="ECO:0000256" key="4">
    <source>
        <dbReference type="ARBA" id="ARBA00022679"/>
    </source>
</evidence>
<keyword evidence="8" id="KW-0443">Lipid metabolism</keyword>
<dbReference type="GO" id="GO:0006633">
    <property type="term" value="P:fatty acid biosynthetic process"/>
    <property type="evidence" value="ECO:0007669"/>
    <property type="project" value="UniProtKB-KW"/>
</dbReference>
<dbReference type="InterPro" id="IPR011763">
    <property type="entry name" value="COA_CT_C"/>
</dbReference>
<comment type="pathway">
    <text evidence="1">Lipid metabolism; malonyl-CoA biosynthesis; malonyl-CoA from acetyl-CoA: step 1/1.</text>
</comment>
<dbReference type="PROSITE" id="PS50989">
    <property type="entry name" value="COA_CT_CTER"/>
    <property type="match status" value="1"/>
</dbReference>
<evidence type="ECO:0000256" key="3">
    <source>
        <dbReference type="ARBA" id="ARBA00022516"/>
    </source>
</evidence>
<keyword evidence="6" id="KW-0276">Fatty acid metabolism</keyword>
<dbReference type="HAMAP" id="MF_00823">
    <property type="entry name" value="AcetylCoA_CT_alpha"/>
    <property type="match status" value="1"/>
</dbReference>
<evidence type="ECO:0000256" key="7">
    <source>
        <dbReference type="ARBA" id="ARBA00022840"/>
    </source>
</evidence>
<protein>
    <recommendedName>
        <fullName evidence="2">acetyl-CoA carboxytransferase</fullName>
        <ecNumber evidence="2">2.1.3.15</ecNumber>
    </recommendedName>
</protein>
<reference evidence="12" key="1">
    <citation type="submission" date="2018-05" db="EMBL/GenBank/DDBJ databases">
        <authorList>
            <person name="Lanie J.A."/>
            <person name="Ng W.-L."/>
            <person name="Kazmierczak K.M."/>
            <person name="Andrzejewski T.M."/>
            <person name="Davidsen T.M."/>
            <person name="Wayne K.J."/>
            <person name="Tettelin H."/>
            <person name="Glass J.I."/>
            <person name="Rusch D."/>
            <person name="Podicherti R."/>
            <person name="Tsui H.-C.T."/>
            <person name="Winkler M.E."/>
        </authorList>
    </citation>
    <scope>NUCLEOTIDE SEQUENCE</scope>
</reference>
<accession>A0A381PV14</accession>
<dbReference type="GO" id="GO:0005524">
    <property type="term" value="F:ATP binding"/>
    <property type="evidence" value="ECO:0007669"/>
    <property type="project" value="UniProtKB-KW"/>
</dbReference>
<keyword evidence="4" id="KW-0808">Transferase</keyword>
<dbReference type="NCBIfam" id="NF004344">
    <property type="entry name" value="PRK05724.1"/>
    <property type="match status" value="1"/>
</dbReference>
<dbReference type="PANTHER" id="PTHR42853">
    <property type="entry name" value="ACETYL-COENZYME A CARBOXYLASE CARBOXYL TRANSFERASE SUBUNIT ALPHA"/>
    <property type="match status" value="1"/>
</dbReference>
<dbReference type="AlphaFoldDB" id="A0A381PV14"/>